<protein>
    <submittedName>
        <fullName evidence="5">Uncharacterized protein</fullName>
    </submittedName>
</protein>
<dbReference type="GO" id="GO:0003684">
    <property type="term" value="F:damaged DNA binding"/>
    <property type="evidence" value="ECO:0007669"/>
    <property type="project" value="TreeGrafter"/>
</dbReference>
<dbReference type="InterPro" id="IPR012340">
    <property type="entry name" value="NA-bd_OB-fold"/>
</dbReference>
<dbReference type="GO" id="GO:0005662">
    <property type="term" value="C:DNA replication factor A complex"/>
    <property type="evidence" value="ECO:0007669"/>
    <property type="project" value="TreeGrafter"/>
</dbReference>
<dbReference type="PANTHER" id="PTHR15114:SF1">
    <property type="entry name" value="REPLICATION PROTEIN A 14 KDA SUBUNIT"/>
    <property type="match status" value="1"/>
</dbReference>
<proteinExistence type="inferred from homology"/>
<keyword evidence="3" id="KW-0539">Nucleus</keyword>
<comment type="similarity">
    <text evidence="2">Belongs to the replication factor A protein 3 family.</text>
</comment>
<keyword evidence="6" id="KW-1185">Reference proteome</keyword>
<dbReference type="GO" id="GO:0006298">
    <property type="term" value="P:mismatch repair"/>
    <property type="evidence" value="ECO:0007669"/>
    <property type="project" value="TreeGrafter"/>
</dbReference>
<dbReference type="InterPro" id="IPR013970">
    <property type="entry name" value="Rfa2"/>
</dbReference>
<dbReference type="AlphaFoldDB" id="A0A0R3UE67"/>
<evidence type="ECO:0000313" key="6">
    <source>
        <dbReference type="Proteomes" id="UP000267029"/>
    </source>
</evidence>
<evidence type="ECO:0000313" key="5">
    <source>
        <dbReference type="EMBL" id="VDD79256.1"/>
    </source>
</evidence>
<dbReference type="GO" id="GO:0006260">
    <property type="term" value="P:DNA replication"/>
    <property type="evidence" value="ECO:0007669"/>
    <property type="project" value="InterPro"/>
</dbReference>
<dbReference type="PANTHER" id="PTHR15114">
    <property type="entry name" value="REPLICATION PROTEIN A3"/>
    <property type="match status" value="1"/>
</dbReference>
<dbReference type="Pfam" id="PF08661">
    <property type="entry name" value="Rep_fac-A_3"/>
    <property type="match status" value="1"/>
</dbReference>
<accession>A0A0R3UE67</accession>
<feature type="region of interest" description="Disordered" evidence="4">
    <location>
        <begin position="151"/>
        <end position="182"/>
    </location>
</feature>
<dbReference type="OrthoDB" id="188186at2759"/>
<dbReference type="GO" id="GO:0003697">
    <property type="term" value="F:single-stranded DNA binding"/>
    <property type="evidence" value="ECO:0007669"/>
    <property type="project" value="TreeGrafter"/>
</dbReference>
<dbReference type="SUPFAM" id="SSF50249">
    <property type="entry name" value="Nucleic acid-binding proteins"/>
    <property type="match status" value="1"/>
</dbReference>
<evidence type="ECO:0000256" key="4">
    <source>
        <dbReference type="SAM" id="MobiDB-lite"/>
    </source>
</evidence>
<dbReference type="GO" id="GO:0006289">
    <property type="term" value="P:nucleotide-excision repair"/>
    <property type="evidence" value="ECO:0007669"/>
    <property type="project" value="TreeGrafter"/>
</dbReference>
<gene>
    <name evidence="5" type="ORF">MCOS_LOCUS5259</name>
</gene>
<comment type="subcellular location">
    <subcellularLocation>
        <location evidence="1">Nucleus</location>
    </subcellularLocation>
</comment>
<evidence type="ECO:0000256" key="3">
    <source>
        <dbReference type="ARBA" id="ARBA00023242"/>
    </source>
</evidence>
<evidence type="ECO:0000256" key="2">
    <source>
        <dbReference type="ARBA" id="ARBA00009761"/>
    </source>
</evidence>
<name>A0A0R3UE67_MESCO</name>
<dbReference type="GO" id="GO:0000724">
    <property type="term" value="P:double-strand break repair via homologous recombination"/>
    <property type="evidence" value="ECO:0007669"/>
    <property type="project" value="TreeGrafter"/>
</dbReference>
<dbReference type="GO" id="GO:0035861">
    <property type="term" value="C:site of double-strand break"/>
    <property type="evidence" value="ECO:0007669"/>
    <property type="project" value="TreeGrafter"/>
</dbReference>
<organism evidence="5 6">
    <name type="scientific">Mesocestoides corti</name>
    <name type="common">Flatworm</name>
    <dbReference type="NCBI Taxonomy" id="53468"/>
    <lineage>
        <taxon>Eukaryota</taxon>
        <taxon>Metazoa</taxon>
        <taxon>Spiralia</taxon>
        <taxon>Lophotrochozoa</taxon>
        <taxon>Platyhelminthes</taxon>
        <taxon>Cestoda</taxon>
        <taxon>Eucestoda</taxon>
        <taxon>Cyclophyllidea</taxon>
        <taxon>Mesocestoididae</taxon>
        <taxon>Mesocestoides</taxon>
    </lineage>
</organism>
<dbReference type="Proteomes" id="UP000267029">
    <property type="component" value="Unassembled WGS sequence"/>
</dbReference>
<dbReference type="GO" id="GO:0006284">
    <property type="term" value="P:base-excision repair"/>
    <property type="evidence" value="ECO:0007669"/>
    <property type="project" value="TreeGrafter"/>
</dbReference>
<dbReference type="STRING" id="53468.A0A0R3UE67"/>
<sequence>MDQEKRSARFRVVGSLIPRLIGREVCVLGKVVSVVPSGQQISLRCADGVEVKCTLPSPLQVSPESCIVEVQGLITSANELQATSEPIIFPREASNKFDLDRYGYAVNLTVNFDRLYTQSMICDKGRNPFSFRMHMPFSTNGPFLWLIGGGGGSGEDRERHSSDSSFLEVEEGTVKGEAEHDEPNLNASMALLGHSVSEPSMASASSSILRRMLSAVGSFILPSSSQEQVIVAEVDRSFAESMDIIRSIASSLDLPAHLPESFYARLPFRRSGSDNHLKPLMEELELLTFYSKSISPSNVSLDLLQHTVSKLENTAVFLLASCFQMDALEAATSDLDLLMCLDVPAVRDLTPFPSFKPKDHLIKFAYCQYQFASFLANLSVVPEAVAALSHPCKALTLSSGVTN</sequence>
<dbReference type="EMBL" id="UXSR01005188">
    <property type="protein sequence ID" value="VDD79256.1"/>
    <property type="molecule type" value="Genomic_DNA"/>
</dbReference>
<evidence type="ECO:0000256" key="1">
    <source>
        <dbReference type="ARBA" id="ARBA00004123"/>
    </source>
</evidence>
<dbReference type="Gene3D" id="2.40.50.140">
    <property type="entry name" value="Nucleic acid-binding proteins"/>
    <property type="match status" value="1"/>
</dbReference>
<feature type="compositionally biased region" description="Basic and acidic residues" evidence="4">
    <location>
        <begin position="172"/>
        <end position="182"/>
    </location>
</feature>
<reference evidence="5 6" key="1">
    <citation type="submission" date="2018-10" db="EMBL/GenBank/DDBJ databases">
        <authorList>
            <consortium name="Pathogen Informatics"/>
        </authorList>
    </citation>
    <scope>NUCLEOTIDE SEQUENCE [LARGE SCALE GENOMIC DNA]</scope>
</reference>